<dbReference type="Proteomes" id="UP000275846">
    <property type="component" value="Unassembled WGS sequence"/>
</dbReference>
<evidence type="ECO:0000313" key="1">
    <source>
        <dbReference type="EMBL" id="VDL89605.1"/>
    </source>
</evidence>
<evidence type="ECO:0000313" key="2">
    <source>
        <dbReference type="Proteomes" id="UP000275846"/>
    </source>
</evidence>
<name>A0A183SG72_SCHSO</name>
<organism evidence="3">
    <name type="scientific">Schistocephalus solidus</name>
    <name type="common">Tapeworm</name>
    <dbReference type="NCBI Taxonomy" id="70667"/>
    <lineage>
        <taxon>Eukaryota</taxon>
        <taxon>Metazoa</taxon>
        <taxon>Spiralia</taxon>
        <taxon>Lophotrochozoa</taxon>
        <taxon>Platyhelminthes</taxon>
        <taxon>Cestoda</taxon>
        <taxon>Eucestoda</taxon>
        <taxon>Diphyllobothriidea</taxon>
        <taxon>Diphyllobothriidae</taxon>
        <taxon>Schistocephalus</taxon>
    </lineage>
</organism>
<proteinExistence type="predicted"/>
<dbReference type="AlphaFoldDB" id="A0A183SG72"/>
<keyword evidence="2" id="KW-1185">Reference proteome</keyword>
<dbReference type="WBParaSite" id="SSLN_0000332001-mRNA-1">
    <property type="protein sequence ID" value="SSLN_0000332001-mRNA-1"/>
    <property type="gene ID" value="SSLN_0000332001"/>
</dbReference>
<evidence type="ECO:0000313" key="3">
    <source>
        <dbReference type="WBParaSite" id="SSLN_0000332001-mRNA-1"/>
    </source>
</evidence>
<protein>
    <submittedName>
        <fullName evidence="3">Secreted protein</fullName>
    </submittedName>
</protein>
<sequence>MPNSDDTKNTFYIDLHALLTTLLTTVTQVVLADLSARVGTPTLHAKAHPVTTRSATTTTLSLLFLPAWAEHNLPLINTYMRRPMREKTT</sequence>
<reference evidence="3" key="1">
    <citation type="submission" date="2016-06" db="UniProtKB">
        <authorList>
            <consortium name="WormBaseParasite"/>
        </authorList>
    </citation>
    <scope>IDENTIFICATION</scope>
</reference>
<dbReference type="EMBL" id="UYSU01032467">
    <property type="protein sequence ID" value="VDL89605.1"/>
    <property type="molecule type" value="Genomic_DNA"/>
</dbReference>
<reference evidence="1 2" key="2">
    <citation type="submission" date="2018-11" db="EMBL/GenBank/DDBJ databases">
        <authorList>
            <consortium name="Pathogen Informatics"/>
        </authorList>
    </citation>
    <scope>NUCLEOTIDE SEQUENCE [LARGE SCALE GENOMIC DNA]</scope>
    <source>
        <strain evidence="1 2">NST_G2</strain>
    </source>
</reference>
<gene>
    <name evidence="1" type="ORF">SSLN_LOCUS3220</name>
</gene>
<accession>A0A183SG72</accession>